<sequence>MVNEMSTLRELNVQEIDQVSGGLLGIKLPVVYPVSLNVVKQVDIGINALAVAGLTAINAIGANTKSTALTNPLALGVGALYLGGAGLLLQLQHLLID</sequence>
<proteinExistence type="predicted"/>
<feature type="transmembrane region" description="Helical" evidence="1">
    <location>
        <begin position="44"/>
        <end position="61"/>
    </location>
</feature>
<evidence type="ECO:0000256" key="1">
    <source>
        <dbReference type="SAM" id="Phobius"/>
    </source>
</evidence>
<gene>
    <name evidence="2" type="ORF">HYN46_07990</name>
</gene>
<feature type="transmembrane region" description="Helical" evidence="1">
    <location>
        <begin position="73"/>
        <end position="96"/>
    </location>
</feature>
<keyword evidence="1" id="KW-0472">Membrane</keyword>
<keyword evidence="1" id="KW-0812">Transmembrane</keyword>
<accession>A0A345P671</accession>
<dbReference type="Proteomes" id="UP000253940">
    <property type="component" value="Chromosome"/>
</dbReference>
<name>A0A345P671_9GAMM</name>
<evidence type="ECO:0000313" key="3">
    <source>
        <dbReference type="Proteomes" id="UP000253940"/>
    </source>
</evidence>
<reference evidence="2 3" key="1">
    <citation type="submission" date="2018-07" db="EMBL/GenBank/DDBJ databases">
        <title>Genome sequencing of Moraxellaceae gen. HYN0046.</title>
        <authorList>
            <person name="Kim M."/>
            <person name="Yi H."/>
        </authorList>
    </citation>
    <scope>NUCLEOTIDE SEQUENCE [LARGE SCALE GENOMIC DNA]</scope>
    <source>
        <strain evidence="2 3">HYN0046</strain>
    </source>
</reference>
<keyword evidence="1" id="KW-1133">Transmembrane helix</keyword>
<evidence type="ECO:0000313" key="2">
    <source>
        <dbReference type="EMBL" id="AXI02780.1"/>
    </source>
</evidence>
<protein>
    <recommendedName>
        <fullName evidence="4">Bacteriocin</fullName>
    </recommendedName>
</protein>
<keyword evidence="3" id="KW-1185">Reference proteome</keyword>
<dbReference type="KEGG" id="mbah:HYN46_07990"/>
<dbReference type="EMBL" id="CP031222">
    <property type="protein sequence ID" value="AXI02780.1"/>
    <property type="molecule type" value="Genomic_DNA"/>
</dbReference>
<organism evidence="2 3">
    <name type="scientific">Aquirhabdus parva</name>
    <dbReference type="NCBI Taxonomy" id="2283318"/>
    <lineage>
        <taxon>Bacteria</taxon>
        <taxon>Pseudomonadati</taxon>
        <taxon>Pseudomonadota</taxon>
        <taxon>Gammaproteobacteria</taxon>
        <taxon>Moraxellales</taxon>
        <taxon>Moraxellaceae</taxon>
        <taxon>Aquirhabdus</taxon>
    </lineage>
</organism>
<evidence type="ECO:0008006" key="4">
    <source>
        <dbReference type="Google" id="ProtNLM"/>
    </source>
</evidence>
<dbReference type="AlphaFoldDB" id="A0A345P671"/>